<keyword evidence="2" id="KW-1185">Reference proteome</keyword>
<organism evidence="1 2">
    <name type="scientific">Pyrodictium abyssi</name>
    <dbReference type="NCBI Taxonomy" id="54256"/>
    <lineage>
        <taxon>Archaea</taxon>
        <taxon>Thermoproteota</taxon>
        <taxon>Thermoprotei</taxon>
        <taxon>Desulfurococcales</taxon>
        <taxon>Pyrodictiaceae</taxon>
        <taxon>Pyrodictium</taxon>
    </lineage>
</organism>
<name>A0ABN6ZTE3_9CREN</name>
<reference evidence="1 2" key="1">
    <citation type="submission" date="2023-09" db="EMBL/GenBank/DDBJ databases">
        <title>Pyrofollis japonicus gen. nov. sp. nov., a novel member of the family Pyrodictiaceae isolated from the Iheya North hydrothermal field.</title>
        <authorList>
            <person name="Miyazaki U."/>
            <person name="Sanari M."/>
            <person name="Tame A."/>
            <person name="Kitajima M."/>
            <person name="Okamoto A."/>
            <person name="Sawayama S."/>
            <person name="Miyazaki J."/>
            <person name="Takai K."/>
            <person name="Nakagawa S."/>
        </authorList>
    </citation>
    <scope>NUCLEOTIDE SEQUENCE [LARGE SCALE GENOMIC DNA]</scope>
    <source>
        <strain evidence="1 2">AV2</strain>
    </source>
</reference>
<gene>
    <name evidence="1" type="ORF">PABY_15970</name>
</gene>
<dbReference type="EMBL" id="AP028907">
    <property type="protein sequence ID" value="BES82030.1"/>
    <property type="molecule type" value="Genomic_DNA"/>
</dbReference>
<evidence type="ECO:0000313" key="2">
    <source>
        <dbReference type="Proteomes" id="UP001341135"/>
    </source>
</evidence>
<proteinExistence type="predicted"/>
<dbReference type="Proteomes" id="UP001341135">
    <property type="component" value="Chromosome"/>
</dbReference>
<protein>
    <submittedName>
        <fullName evidence="1">Uncharacterized protein</fullName>
    </submittedName>
</protein>
<sequence length="56" mass="5822">MPHSTASRASITPALGSLTSPNAALYTAGKARMGTYCPASRVDASASFYYNSYTVS</sequence>
<accession>A0ABN6ZTE3</accession>
<evidence type="ECO:0000313" key="1">
    <source>
        <dbReference type="EMBL" id="BES82030.1"/>
    </source>
</evidence>